<keyword evidence="1" id="KW-0812">Transmembrane</keyword>
<dbReference type="GeneID" id="98121098"/>
<dbReference type="RefSeq" id="XP_070856592.1">
    <property type="nucleotide sequence ID" value="XM_071001544.1"/>
</dbReference>
<evidence type="ECO:0000313" key="3">
    <source>
        <dbReference type="Proteomes" id="UP001610728"/>
    </source>
</evidence>
<sequence>MPVHLDIPATSHPKIMVSPPKINLRRAAAYKERGPLSASSSRFNFNHLLFSPPPSPGLPALVPRPRKVSRTPRPSQIVRMLGWICCGMTMCYLTILLMADRADSFPVLVMPSWVRQEFEMVGLDDVPDFSTPIVVTDQHGRSRWTVSIPPTAEFPLSFGEYKTMAETCREVATRARDLHSTDEAISAMVQNQNLLDFAKKDSYFIDVQDAENTGLLPAPEARDQKISSEAKGNLVGVVDDATTAKLPICERSMTVTLESSDAGLGQSLMMLWTFYGLAQKQGRSFFIDDSRWAYGKYTNMFEAPPRNNCRPPPRHHMLPCPLQARHLVISPATAHENLMGMLSVSSLSFKSKDGSKVLYSLARAGHDALFKPIEQDKKYIVSRAEEVRRDAQKKNGVNAPVVGIHIRHGDRHPLEYQYHESYVPLNIFSDRAFELADKHHNATHGANSDGSASSPVPAPLMVVATDDPVVFDNEEFKGALRAQDHIRLASKSAPQQVSQNRMALHRFVDETIGWEGGFYAPMFWSLGQPPSATGKVSNLVNRDPTTLSPSVETLRLRNYLGRAYLMDLSVLVESGDYVMCTVSAMGCRMLAVMMGWERAFERERWVNLDGDFTWSGLNRDLDL</sequence>
<reference evidence="2 3" key="1">
    <citation type="submission" date="2020-05" db="EMBL/GenBank/DDBJ databases">
        <title>Ceratocystis lukuohia genome.</title>
        <authorList>
            <person name="Harrington T.C."/>
            <person name="Kim K."/>
            <person name="Mayers C.G."/>
        </authorList>
    </citation>
    <scope>NUCLEOTIDE SEQUENCE [LARGE SCALE GENOMIC DNA]</scope>
    <source>
        <strain evidence="2 3">C4212</strain>
    </source>
</reference>
<evidence type="ECO:0000313" key="2">
    <source>
        <dbReference type="EMBL" id="KAL2885412.1"/>
    </source>
</evidence>
<keyword evidence="1" id="KW-0472">Membrane</keyword>
<dbReference type="EMBL" id="JABSNW010000008">
    <property type="protein sequence ID" value="KAL2885412.1"/>
    <property type="molecule type" value="Genomic_DNA"/>
</dbReference>
<evidence type="ECO:0000256" key="1">
    <source>
        <dbReference type="SAM" id="Phobius"/>
    </source>
</evidence>
<dbReference type="PANTHER" id="PTHR13132:SF29">
    <property type="entry name" value="ALPHA-(1,6)-FUCOSYLTRANSFERASE"/>
    <property type="match status" value="1"/>
</dbReference>
<dbReference type="PANTHER" id="PTHR13132">
    <property type="entry name" value="ALPHA- 1,6 -FUCOSYLTRANSFERASE"/>
    <property type="match status" value="1"/>
</dbReference>
<name>A0ABR4MAW9_9PEZI</name>
<dbReference type="Proteomes" id="UP001610728">
    <property type="component" value="Unassembled WGS sequence"/>
</dbReference>
<gene>
    <name evidence="2" type="ORF">HOO65_080362</name>
</gene>
<comment type="caution">
    <text evidence="2">The sequence shown here is derived from an EMBL/GenBank/DDBJ whole genome shotgun (WGS) entry which is preliminary data.</text>
</comment>
<organism evidence="2 3">
    <name type="scientific">Ceratocystis lukuohia</name>
    <dbReference type="NCBI Taxonomy" id="2019550"/>
    <lineage>
        <taxon>Eukaryota</taxon>
        <taxon>Fungi</taxon>
        <taxon>Dikarya</taxon>
        <taxon>Ascomycota</taxon>
        <taxon>Pezizomycotina</taxon>
        <taxon>Sordariomycetes</taxon>
        <taxon>Hypocreomycetidae</taxon>
        <taxon>Microascales</taxon>
        <taxon>Ceratocystidaceae</taxon>
        <taxon>Ceratocystis</taxon>
    </lineage>
</organism>
<accession>A0ABR4MAW9</accession>
<protein>
    <submittedName>
        <fullName evidence="2">Uncharacterized protein</fullName>
    </submittedName>
</protein>
<keyword evidence="1" id="KW-1133">Transmembrane helix</keyword>
<feature type="transmembrane region" description="Helical" evidence="1">
    <location>
        <begin position="80"/>
        <end position="99"/>
    </location>
</feature>
<proteinExistence type="predicted"/>
<keyword evidence="3" id="KW-1185">Reference proteome</keyword>